<protein>
    <submittedName>
        <fullName evidence="1">Uncharacterized protein</fullName>
    </submittedName>
</protein>
<dbReference type="EMBL" id="BMKW01000005">
    <property type="protein sequence ID" value="GGJ13984.1"/>
    <property type="molecule type" value="Genomic_DNA"/>
</dbReference>
<accession>A0A917NNG9</accession>
<comment type="caution">
    <text evidence="1">The sequence shown here is derived from an EMBL/GenBank/DDBJ whole genome shotgun (WGS) entry which is preliminary data.</text>
</comment>
<evidence type="ECO:0000313" key="1">
    <source>
        <dbReference type="EMBL" id="GGJ13984.1"/>
    </source>
</evidence>
<dbReference type="AlphaFoldDB" id="A0A917NNG9"/>
<gene>
    <name evidence="1" type="ORF">GCM10011320_21510</name>
</gene>
<sequence>MTVIDEIAAERRRQIEGEGWSPERDDSVQSDGQLAAAAGCYALHAAGIRLMAHAPRAPRNWPWHPSWWKPKDRRHDLIRAAALIVAEIERLDRAMAKCDSDAR</sequence>
<name>A0A917NNG9_9PROT</name>
<organism evidence="1 2">
    <name type="scientific">Neoroseomonas lacus</name>
    <dbReference type="NCBI Taxonomy" id="287609"/>
    <lineage>
        <taxon>Bacteria</taxon>
        <taxon>Pseudomonadati</taxon>
        <taxon>Pseudomonadota</taxon>
        <taxon>Alphaproteobacteria</taxon>
        <taxon>Acetobacterales</taxon>
        <taxon>Acetobacteraceae</taxon>
        <taxon>Neoroseomonas</taxon>
    </lineage>
</organism>
<reference evidence="1" key="1">
    <citation type="journal article" date="2014" name="Int. J. Syst. Evol. Microbiol.">
        <title>Complete genome sequence of Corynebacterium casei LMG S-19264T (=DSM 44701T), isolated from a smear-ripened cheese.</title>
        <authorList>
            <consortium name="US DOE Joint Genome Institute (JGI-PGF)"/>
            <person name="Walter F."/>
            <person name="Albersmeier A."/>
            <person name="Kalinowski J."/>
            <person name="Ruckert C."/>
        </authorList>
    </citation>
    <scope>NUCLEOTIDE SEQUENCE</scope>
    <source>
        <strain evidence="1">CGMCC 1.3617</strain>
    </source>
</reference>
<dbReference type="Proteomes" id="UP000661507">
    <property type="component" value="Unassembled WGS sequence"/>
</dbReference>
<dbReference type="RefSeq" id="WP_188967057.1">
    <property type="nucleotide sequence ID" value="NZ_BMKW01000005.1"/>
</dbReference>
<reference evidence="1" key="2">
    <citation type="submission" date="2020-09" db="EMBL/GenBank/DDBJ databases">
        <authorList>
            <person name="Sun Q."/>
            <person name="Zhou Y."/>
        </authorList>
    </citation>
    <scope>NUCLEOTIDE SEQUENCE</scope>
    <source>
        <strain evidence="1">CGMCC 1.3617</strain>
    </source>
</reference>
<evidence type="ECO:0000313" key="2">
    <source>
        <dbReference type="Proteomes" id="UP000661507"/>
    </source>
</evidence>
<keyword evidence="2" id="KW-1185">Reference proteome</keyword>
<proteinExistence type="predicted"/>